<protein>
    <submittedName>
        <fullName evidence="2">Uncharacterized protein</fullName>
    </submittedName>
</protein>
<evidence type="ECO:0000313" key="3">
    <source>
        <dbReference type="Proteomes" id="UP000017836"/>
    </source>
</evidence>
<keyword evidence="3" id="KW-1185">Reference proteome</keyword>
<dbReference type="Gramene" id="ERN08096">
    <property type="protein sequence ID" value="ERN08096"/>
    <property type="gene ID" value="AMTR_s00018p00014260"/>
</dbReference>
<dbReference type="HOGENOM" id="CLU_1706636_0_0_1"/>
<accession>W1PKB1</accession>
<dbReference type="EMBL" id="KI393569">
    <property type="protein sequence ID" value="ERN08096.1"/>
    <property type="molecule type" value="Genomic_DNA"/>
</dbReference>
<evidence type="ECO:0000256" key="1">
    <source>
        <dbReference type="SAM" id="MobiDB-lite"/>
    </source>
</evidence>
<evidence type="ECO:0000313" key="2">
    <source>
        <dbReference type="EMBL" id="ERN08096.1"/>
    </source>
</evidence>
<gene>
    <name evidence="2" type="ORF">AMTR_s00018p00014260</name>
</gene>
<feature type="region of interest" description="Disordered" evidence="1">
    <location>
        <begin position="77"/>
        <end position="139"/>
    </location>
</feature>
<proteinExistence type="predicted"/>
<dbReference type="Proteomes" id="UP000017836">
    <property type="component" value="Unassembled WGS sequence"/>
</dbReference>
<organism evidence="2 3">
    <name type="scientific">Amborella trichopoda</name>
    <dbReference type="NCBI Taxonomy" id="13333"/>
    <lineage>
        <taxon>Eukaryota</taxon>
        <taxon>Viridiplantae</taxon>
        <taxon>Streptophyta</taxon>
        <taxon>Embryophyta</taxon>
        <taxon>Tracheophyta</taxon>
        <taxon>Spermatophyta</taxon>
        <taxon>Magnoliopsida</taxon>
        <taxon>Amborellales</taxon>
        <taxon>Amborellaceae</taxon>
        <taxon>Amborella</taxon>
    </lineage>
</organism>
<name>W1PKB1_AMBTC</name>
<feature type="compositionally biased region" description="Low complexity" evidence="1">
    <location>
        <begin position="123"/>
        <end position="132"/>
    </location>
</feature>
<reference evidence="3" key="1">
    <citation type="journal article" date="2013" name="Science">
        <title>The Amborella genome and the evolution of flowering plants.</title>
        <authorList>
            <consortium name="Amborella Genome Project"/>
        </authorList>
    </citation>
    <scope>NUCLEOTIDE SEQUENCE [LARGE SCALE GENOMIC DNA]</scope>
</reference>
<sequence length="154" mass="16948">MVGFVERPSSGSARCYPWDYGIQVQPATMARSPSSLSDDQLSYQPDARGHQFYTARSTLNSQGIRPNIVLQETGMFPRSQHQDQDRGCVQAVSGNQADDLSVDDPWVSVSPPPPTVKISTKHSASGSSNTHSSCRDNQAPFRTAPLKFSHMYLF</sequence>
<dbReference type="AlphaFoldDB" id="W1PKB1"/>